<organism evidence="11 12">
    <name type="scientific">Obba rivulosa</name>
    <dbReference type="NCBI Taxonomy" id="1052685"/>
    <lineage>
        <taxon>Eukaryota</taxon>
        <taxon>Fungi</taxon>
        <taxon>Dikarya</taxon>
        <taxon>Basidiomycota</taxon>
        <taxon>Agaricomycotina</taxon>
        <taxon>Agaricomycetes</taxon>
        <taxon>Polyporales</taxon>
        <taxon>Gelatoporiaceae</taxon>
        <taxon>Obba</taxon>
    </lineage>
</organism>
<keyword evidence="5" id="KW-0677">Repeat</keyword>
<dbReference type="AlphaFoldDB" id="A0A8E2J5T4"/>
<keyword evidence="3" id="KW-0808">Transferase</keyword>
<sequence>MALRLAQEAPGVETIRMVNLGATGGGVAPVAAVNSAGDPRPRQPVQGQNAQKKDGRFSSVVNTVYSWFASHEIPSPQANEAQTLAAPTTQTKAPTRPSGYDCAICLHDIIGVDIRTPCGHHYDKGCILNLFERSTKDETVFPPRCCKRQIPLSSVQAHMSADLLQRFNTKLKECSTLKRVYCANPVCSRFLGPQQGSTTSRSFLPSSSTTKACPAAGCITTTCLRCKNKVTNPAHRCTENVQDSQVLSLGRAAGWARCPGCETMIELKDGCLHITCRCRTEFCYVCKARWKTCKCLLSR</sequence>
<evidence type="ECO:0000313" key="12">
    <source>
        <dbReference type="Proteomes" id="UP000250043"/>
    </source>
</evidence>
<keyword evidence="4" id="KW-0479">Metal-binding</keyword>
<dbReference type="InterPro" id="IPR044066">
    <property type="entry name" value="TRIAD_supradom"/>
</dbReference>
<evidence type="ECO:0000256" key="5">
    <source>
        <dbReference type="ARBA" id="ARBA00022737"/>
    </source>
</evidence>
<evidence type="ECO:0000256" key="6">
    <source>
        <dbReference type="ARBA" id="ARBA00022771"/>
    </source>
</evidence>
<dbReference type="GO" id="GO:0008270">
    <property type="term" value="F:zinc ion binding"/>
    <property type="evidence" value="ECO:0007669"/>
    <property type="project" value="UniProtKB-KW"/>
</dbReference>
<dbReference type="OrthoDB" id="9977870at2759"/>
<accession>A0A8E2J5T4</accession>
<dbReference type="InterPro" id="IPR031127">
    <property type="entry name" value="E3_UB_ligase_RBR"/>
</dbReference>
<name>A0A8E2J5T4_9APHY</name>
<keyword evidence="7" id="KW-0833">Ubl conjugation pathway</keyword>
<dbReference type="SUPFAM" id="SSF57850">
    <property type="entry name" value="RING/U-box"/>
    <property type="match status" value="2"/>
</dbReference>
<keyword evidence="12" id="KW-1185">Reference proteome</keyword>
<dbReference type="Pfam" id="PF01485">
    <property type="entry name" value="IBR"/>
    <property type="match status" value="1"/>
</dbReference>
<dbReference type="PROSITE" id="PS51873">
    <property type="entry name" value="TRIAD"/>
    <property type="match status" value="1"/>
</dbReference>
<evidence type="ECO:0000256" key="7">
    <source>
        <dbReference type="ARBA" id="ARBA00022786"/>
    </source>
</evidence>
<evidence type="ECO:0000256" key="3">
    <source>
        <dbReference type="ARBA" id="ARBA00022679"/>
    </source>
</evidence>
<dbReference type="EMBL" id="KV722349">
    <property type="protein sequence ID" value="OCH93922.1"/>
    <property type="molecule type" value="Genomic_DNA"/>
</dbReference>
<evidence type="ECO:0000259" key="10">
    <source>
        <dbReference type="PROSITE" id="PS51873"/>
    </source>
</evidence>
<evidence type="ECO:0000256" key="4">
    <source>
        <dbReference type="ARBA" id="ARBA00022723"/>
    </source>
</evidence>
<evidence type="ECO:0000256" key="1">
    <source>
        <dbReference type="ARBA" id="ARBA00001798"/>
    </source>
</evidence>
<gene>
    <name evidence="11" type="ORF">OBBRIDRAFT_238839</name>
</gene>
<dbReference type="EC" id="2.3.2.31" evidence="2"/>
<dbReference type="Proteomes" id="UP000250043">
    <property type="component" value="Unassembled WGS sequence"/>
</dbReference>
<keyword evidence="8" id="KW-0862">Zinc</keyword>
<evidence type="ECO:0000313" key="11">
    <source>
        <dbReference type="EMBL" id="OCH93922.1"/>
    </source>
</evidence>
<dbReference type="InterPro" id="IPR002867">
    <property type="entry name" value="IBR_dom"/>
</dbReference>
<dbReference type="CDD" id="cd22584">
    <property type="entry name" value="Rcat_RBR_unk"/>
    <property type="match status" value="1"/>
</dbReference>
<proteinExistence type="predicted"/>
<dbReference type="GO" id="GO:0061630">
    <property type="term" value="F:ubiquitin protein ligase activity"/>
    <property type="evidence" value="ECO:0007669"/>
    <property type="project" value="UniProtKB-EC"/>
</dbReference>
<dbReference type="Gene3D" id="3.30.40.10">
    <property type="entry name" value="Zinc/RING finger domain, C3HC4 (zinc finger)"/>
    <property type="match status" value="1"/>
</dbReference>
<evidence type="ECO:0000256" key="2">
    <source>
        <dbReference type="ARBA" id="ARBA00012251"/>
    </source>
</evidence>
<keyword evidence="6" id="KW-0863">Zinc-finger</keyword>
<feature type="region of interest" description="Disordered" evidence="9">
    <location>
        <begin position="34"/>
        <end position="55"/>
    </location>
</feature>
<comment type="catalytic activity">
    <reaction evidence="1">
        <text>[E2 ubiquitin-conjugating enzyme]-S-ubiquitinyl-L-cysteine + [acceptor protein]-L-lysine = [E2 ubiquitin-conjugating enzyme]-L-cysteine + [acceptor protein]-N(6)-ubiquitinyl-L-lysine.</text>
        <dbReference type="EC" id="2.3.2.31"/>
    </reaction>
</comment>
<dbReference type="GO" id="GO:0016567">
    <property type="term" value="P:protein ubiquitination"/>
    <property type="evidence" value="ECO:0007669"/>
    <property type="project" value="InterPro"/>
</dbReference>
<dbReference type="Gene3D" id="1.20.120.1750">
    <property type="match status" value="1"/>
</dbReference>
<feature type="domain" description="RING-type" evidence="10">
    <location>
        <begin position="98"/>
        <end position="299"/>
    </location>
</feature>
<evidence type="ECO:0000256" key="8">
    <source>
        <dbReference type="ARBA" id="ARBA00022833"/>
    </source>
</evidence>
<dbReference type="InterPro" id="IPR013083">
    <property type="entry name" value="Znf_RING/FYVE/PHD"/>
</dbReference>
<protein>
    <recommendedName>
        <fullName evidence="2">RBR-type E3 ubiquitin transferase</fullName>
        <ecNumber evidence="2">2.3.2.31</ecNumber>
    </recommendedName>
</protein>
<evidence type="ECO:0000256" key="9">
    <source>
        <dbReference type="SAM" id="MobiDB-lite"/>
    </source>
</evidence>
<dbReference type="PANTHER" id="PTHR11685">
    <property type="entry name" value="RBR FAMILY RING FINGER AND IBR DOMAIN-CONTAINING"/>
    <property type="match status" value="1"/>
</dbReference>
<reference evidence="11 12" key="1">
    <citation type="submission" date="2016-07" db="EMBL/GenBank/DDBJ databases">
        <title>Draft genome of the white-rot fungus Obba rivulosa 3A-2.</title>
        <authorList>
            <consortium name="DOE Joint Genome Institute"/>
            <person name="Miettinen O."/>
            <person name="Riley R."/>
            <person name="Acob R."/>
            <person name="Barry K."/>
            <person name="Cullen D."/>
            <person name="De Vries R."/>
            <person name="Hainaut M."/>
            <person name="Hatakka A."/>
            <person name="Henrissat B."/>
            <person name="Hilden K."/>
            <person name="Kuo R."/>
            <person name="Labutti K."/>
            <person name="Lipzen A."/>
            <person name="Makela M.R."/>
            <person name="Sandor L."/>
            <person name="Spatafora J.W."/>
            <person name="Grigoriev I.V."/>
            <person name="Hibbett D.S."/>
        </authorList>
    </citation>
    <scope>NUCLEOTIDE SEQUENCE [LARGE SCALE GENOMIC DNA]</scope>
    <source>
        <strain evidence="11 12">3A-2</strain>
    </source>
</reference>